<dbReference type="RefSeq" id="WP_088152295.1">
    <property type="nucleotide sequence ID" value="NZ_NHON01000031.1"/>
</dbReference>
<proteinExistence type="inferred from homology"/>
<comment type="similarity">
    <text evidence="1">Belongs to the short-chain dehydrogenases/reductases (SDR) family.</text>
</comment>
<dbReference type="Proteomes" id="UP000196655">
    <property type="component" value="Unassembled WGS sequence"/>
</dbReference>
<dbReference type="Gene3D" id="3.40.50.720">
    <property type="entry name" value="NAD(P)-binding Rossmann-like Domain"/>
    <property type="match status" value="1"/>
</dbReference>
<accession>A0A211ZKL0</accession>
<dbReference type="PANTHER" id="PTHR42760:SF133">
    <property type="entry name" value="3-OXOACYL-[ACYL-CARRIER-PROTEIN] REDUCTASE"/>
    <property type="match status" value="1"/>
</dbReference>
<dbReference type="Pfam" id="PF13561">
    <property type="entry name" value="adh_short_C2"/>
    <property type="match status" value="1"/>
</dbReference>
<reference evidence="4" key="1">
    <citation type="submission" date="2017-05" db="EMBL/GenBank/DDBJ databases">
        <authorList>
            <person name="Macchi M."/>
            <person name="Festa S."/>
            <person name="Coppotelli B.M."/>
            <person name="Morelli I.S."/>
        </authorList>
    </citation>
    <scope>NUCLEOTIDE SEQUENCE [LARGE SCALE GENOMIC DNA]</scope>
    <source>
        <strain evidence="4">I</strain>
    </source>
</reference>
<comment type="caution">
    <text evidence="3">The sequence shown here is derived from an EMBL/GenBank/DDBJ whole genome shotgun (WGS) entry which is preliminary data.</text>
</comment>
<dbReference type="InterPro" id="IPR036291">
    <property type="entry name" value="NAD(P)-bd_dom_sf"/>
</dbReference>
<organism evidence="3 4">
    <name type="scientific">Inquilinus limosus</name>
    <dbReference type="NCBI Taxonomy" id="171674"/>
    <lineage>
        <taxon>Bacteria</taxon>
        <taxon>Pseudomonadati</taxon>
        <taxon>Pseudomonadota</taxon>
        <taxon>Alphaproteobacteria</taxon>
        <taxon>Rhodospirillales</taxon>
        <taxon>Rhodospirillaceae</taxon>
        <taxon>Inquilinus</taxon>
    </lineage>
</organism>
<protein>
    <submittedName>
        <fullName evidence="3">Short-chain dehydrogenase</fullName>
    </submittedName>
</protein>
<name>A0A211ZKL0_9PROT</name>
<dbReference type="OrthoDB" id="8959163at2"/>
<sequence length="274" mass="28049">MTLTPPDPIARPEFPADPRELAGRRALVTSGSRGIGAAVAARLRRAGASVLAVARSRPAGLDEAEPFVAADLTGPEGCAAVAEAVRDRLGGADILVHVLGGSKAPAGGFAALDDGEWRRALDLNLMPAVRLDRALLPGMLERGAGVVIHVGSIQSRLPLPEATTAYAAAKAALSTYSKALAKEVGPKGVRVVRVAPGWVQTEAATALVERLAARDGTDVEAARQALMASLGGIPIGRPAWPEEVAELVAFLASDRAAAIHGSEHVIDGGTMPVA</sequence>
<keyword evidence="2" id="KW-0560">Oxidoreductase</keyword>
<dbReference type="SUPFAM" id="SSF51735">
    <property type="entry name" value="NAD(P)-binding Rossmann-fold domains"/>
    <property type="match status" value="1"/>
</dbReference>
<dbReference type="AlphaFoldDB" id="A0A211ZKL0"/>
<dbReference type="EMBL" id="NHON01000031">
    <property type="protein sequence ID" value="OWJ65813.1"/>
    <property type="molecule type" value="Genomic_DNA"/>
</dbReference>
<dbReference type="GO" id="GO:0016616">
    <property type="term" value="F:oxidoreductase activity, acting on the CH-OH group of donors, NAD or NADP as acceptor"/>
    <property type="evidence" value="ECO:0007669"/>
    <property type="project" value="TreeGrafter"/>
</dbReference>
<keyword evidence="4" id="KW-1185">Reference proteome</keyword>
<evidence type="ECO:0000256" key="2">
    <source>
        <dbReference type="ARBA" id="ARBA00023002"/>
    </source>
</evidence>
<evidence type="ECO:0000313" key="3">
    <source>
        <dbReference type="EMBL" id="OWJ65813.1"/>
    </source>
</evidence>
<evidence type="ECO:0000313" key="4">
    <source>
        <dbReference type="Proteomes" id="UP000196655"/>
    </source>
</evidence>
<dbReference type="InterPro" id="IPR020904">
    <property type="entry name" value="Sc_DH/Rdtase_CS"/>
</dbReference>
<evidence type="ECO:0000256" key="1">
    <source>
        <dbReference type="ARBA" id="ARBA00006484"/>
    </source>
</evidence>
<dbReference type="PANTHER" id="PTHR42760">
    <property type="entry name" value="SHORT-CHAIN DEHYDROGENASES/REDUCTASES FAMILY MEMBER"/>
    <property type="match status" value="1"/>
</dbReference>
<dbReference type="NCBIfam" id="NF005095">
    <property type="entry name" value="PRK06523.1"/>
    <property type="match status" value="1"/>
</dbReference>
<dbReference type="FunFam" id="3.40.50.720:FF:000084">
    <property type="entry name" value="Short-chain dehydrogenase reductase"/>
    <property type="match status" value="1"/>
</dbReference>
<dbReference type="PRINTS" id="PR00081">
    <property type="entry name" value="GDHRDH"/>
</dbReference>
<dbReference type="PROSITE" id="PS00061">
    <property type="entry name" value="ADH_SHORT"/>
    <property type="match status" value="1"/>
</dbReference>
<dbReference type="InterPro" id="IPR002347">
    <property type="entry name" value="SDR_fam"/>
</dbReference>
<gene>
    <name evidence="3" type="ORF">BWR60_17395</name>
</gene>
<dbReference type="PRINTS" id="PR00080">
    <property type="entry name" value="SDRFAMILY"/>
</dbReference>